<accession>A0A3D9H410</accession>
<reference evidence="2 3" key="1">
    <citation type="submission" date="2018-07" db="EMBL/GenBank/DDBJ databases">
        <title>Genomic Encyclopedia of Type Strains, Phase III (KMG-III): the genomes of soil and plant-associated and newly described type strains.</title>
        <authorList>
            <person name="Whitman W."/>
        </authorList>
    </citation>
    <scope>NUCLEOTIDE SEQUENCE [LARGE SCALE GENOMIC DNA]</scope>
    <source>
        <strain evidence="2 3">CECT 8487</strain>
    </source>
</reference>
<evidence type="ECO:0000313" key="2">
    <source>
        <dbReference type="EMBL" id="RED44227.1"/>
    </source>
</evidence>
<evidence type="ECO:0000256" key="1">
    <source>
        <dbReference type="SAM" id="Phobius"/>
    </source>
</evidence>
<keyword evidence="1" id="KW-1133">Transmembrane helix</keyword>
<protein>
    <submittedName>
        <fullName evidence="2">Uncharacterized protein</fullName>
    </submittedName>
</protein>
<proteinExistence type="predicted"/>
<organism evidence="2 3">
    <name type="scientific">Seonamhaeicola aphaedonensis</name>
    <dbReference type="NCBI Taxonomy" id="1461338"/>
    <lineage>
        <taxon>Bacteria</taxon>
        <taxon>Pseudomonadati</taxon>
        <taxon>Bacteroidota</taxon>
        <taxon>Flavobacteriia</taxon>
        <taxon>Flavobacteriales</taxon>
        <taxon>Flavobacteriaceae</taxon>
    </lineage>
</organism>
<gene>
    <name evidence="2" type="ORF">DFQ02_1195</name>
</gene>
<dbReference type="AlphaFoldDB" id="A0A3D9H410"/>
<name>A0A3D9H410_9FLAO</name>
<keyword evidence="1" id="KW-0472">Membrane</keyword>
<dbReference type="Pfam" id="PF19578">
    <property type="entry name" value="DUF6090"/>
    <property type="match status" value="1"/>
</dbReference>
<dbReference type="RefSeq" id="WP_220340316.1">
    <property type="nucleotide sequence ID" value="NZ_QRDX01000019.1"/>
</dbReference>
<dbReference type="InterPro" id="IPR045749">
    <property type="entry name" value="DUF6090"/>
</dbReference>
<keyword evidence="1" id="KW-0812">Transmembrane</keyword>
<dbReference type="EMBL" id="QRDX01000019">
    <property type="protein sequence ID" value="RED44227.1"/>
    <property type="molecule type" value="Genomic_DNA"/>
</dbReference>
<keyword evidence="3" id="KW-1185">Reference proteome</keyword>
<sequence>MIKFFRKIRHNLLSEGKTGKYLKYAIGEIVLVVIGILIALQINNWNEERKANNLEVKLLKDLVLEMKQNKSLLENAKSRHKAHDSISTVILEQRTNLTAENYLQHLVFTTYFATTDFVNGNVQSILSEHGPSIISNDTLKEFVTTWKEMAHDITENELIEQQLIFEQVLPVIYKNIDLSKIDPLIRGKESSYKNYLADVNFQNDIKDLISSNEFNGVVYSKAFNDRVIVNYDLEPILEKINNAIKIAEKQLEQ</sequence>
<evidence type="ECO:0000313" key="3">
    <source>
        <dbReference type="Proteomes" id="UP000256629"/>
    </source>
</evidence>
<comment type="caution">
    <text evidence="2">The sequence shown here is derived from an EMBL/GenBank/DDBJ whole genome shotgun (WGS) entry which is preliminary data.</text>
</comment>
<dbReference type="Proteomes" id="UP000256629">
    <property type="component" value="Unassembled WGS sequence"/>
</dbReference>
<feature type="transmembrane region" description="Helical" evidence="1">
    <location>
        <begin position="21"/>
        <end position="42"/>
    </location>
</feature>